<dbReference type="EMBL" id="NKYE01000005">
    <property type="protein sequence ID" value="OZM73168.1"/>
    <property type="molecule type" value="Genomic_DNA"/>
</dbReference>
<dbReference type="GO" id="GO:0005524">
    <property type="term" value="F:ATP binding"/>
    <property type="evidence" value="ECO:0007669"/>
    <property type="project" value="UniProtKB-KW"/>
</dbReference>
<organism evidence="10 11">
    <name type="scientific">Amycolatopsis antarctica</name>
    <dbReference type="NCBI Taxonomy" id="1854586"/>
    <lineage>
        <taxon>Bacteria</taxon>
        <taxon>Bacillati</taxon>
        <taxon>Actinomycetota</taxon>
        <taxon>Actinomycetes</taxon>
        <taxon>Pseudonocardiales</taxon>
        <taxon>Pseudonocardiaceae</taxon>
        <taxon>Amycolatopsis</taxon>
    </lineage>
</organism>
<evidence type="ECO:0000259" key="8">
    <source>
        <dbReference type="PROSITE" id="PS50893"/>
    </source>
</evidence>
<keyword evidence="5 7" id="KW-1133">Transmembrane helix</keyword>
<feature type="domain" description="ABC transmembrane type-1" evidence="9">
    <location>
        <begin position="556"/>
        <end position="810"/>
    </location>
</feature>
<feature type="transmembrane region" description="Helical" evidence="7">
    <location>
        <begin position="239"/>
        <end position="260"/>
    </location>
</feature>
<dbReference type="GO" id="GO:0016887">
    <property type="term" value="F:ATP hydrolysis activity"/>
    <property type="evidence" value="ECO:0007669"/>
    <property type="project" value="InterPro"/>
</dbReference>
<sequence>MSPRGPLGALPTLSRTARRALALTAVLAAANAVALVAQGFLLASVLAAIVGEQPIRYADLAVLAGLVAARSLLGWAIRAVAARAAAGAKEELRARAVDHALGLGPEWIARRGSGELTDLTTRGLDALDAYFTDYLPALVTAAVVPVGVGAAVLFADWPSAVIVALTVPLLPMFAILAGKHAAERIAVTADAVTRLSGHLLELVGALPVLTAFRRAEAQAEAVRRVSERHRRATLSTLRVAFSSAFVLELAATLSVALVAVVIGVRLVSGDLTLAIGLGVLILAPECYQPLRSVGTAFHASEDGVEAVRRVTTLLAEPLPGTGHTRPGRGELRVDGLRVARRGGFAPDGETFTVRPGETVWLRSPSGAGKTSTLGVLLGFVHPESGTVTVDGTPLHEVDMAAFRREVAWVPQHPAFTGGTVRAELALAAPATETEIEDALASLGLDGFAGEPVARLSTGQRQRVAVARALLRIRYGAWLLLLDEPAAHLDPDAARRVDEAIRAAAVHGAAVIVAAHDRPRDVVRDATAVPAVPANADTGVPSGKPLPLRALTDRRLLGGAALGALALLSGIALTATSGWLIATASQQPPILTLTVAVVGVRAFGLTRAVLRYTERLVTHDAAFRVAARLRVRLWQALVRLGPARTLGLRRGEGQRRLVADVDAVRDLLPRVLTPPLTVAIVVTGAVAIQTAVLPAAGAVLAASALAAALAAPALTLRCERRATAVLADGRRQVATRVLTLFDAAAELVAFGQDRRLRAELSEVDARLAGSARGQALGAGAGEAVVTLAAGTATVLTTWLAANAVAAGTLDPVLAPLLALVPLALAEPLALLPPAAQHQDALRQARIRLGQLTEGTETMTAQGFPAAQQAVAAQRVPATRDGIRISGDLRWSESAAPVLREVRLHIPDGARVTVTGPSGAGKSTLLAALLGFIPGADHVPDVAWAPQEPQLVSTTVAENLRLAAPEATDARLAEVLRLVDLPGLAPDTVLGDAGSGLSGGQAGRLALARALLAADTAELVLLDEPTAHLDEATAARVRDGLRSALDGRTVVHVTHHPAEAEAADLALDVRNGQVRDLSAYVLLARDPRMAGVTATPGP</sequence>
<evidence type="ECO:0000313" key="11">
    <source>
        <dbReference type="Proteomes" id="UP000242444"/>
    </source>
</evidence>
<keyword evidence="3" id="KW-0547">Nucleotide-binding</keyword>
<keyword evidence="6 7" id="KW-0472">Membrane</keyword>
<dbReference type="NCBIfam" id="TIGR02868">
    <property type="entry name" value="CydC"/>
    <property type="match status" value="1"/>
</dbReference>
<comment type="subcellular location">
    <subcellularLocation>
        <location evidence="1">Cell membrane</location>
        <topology evidence="1">Multi-pass membrane protein</topology>
    </subcellularLocation>
</comment>
<dbReference type="InterPro" id="IPR039421">
    <property type="entry name" value="Type_1_exporter"/>
</dbReference>
<evidence type="ECO:0000256" key="7">
    <source>
        <dbReference type="SAM" id="Phobius"/>
    </source>
</evidence>
<dbReference type="GO" id="GO:0045454">
    <property type="term" value="P:cell redox homeostasis"/>
    <property type="evidence" value="ECO:0007669"/>
    <property type="project" value="InterPro"/>
</dbReference>
<feature type="transmembrane region" description="Helical" evidence="7">
    <location>
        <begin position="587"/>
        <end position="609"/>
    </location>
</feature>
<dbReference type="PROSITE" id="PS50929">
    <property type="entry name" value="ABC_TM1F"/>
    <property type="match status" value="2"/>
</dbReference>
<feature type="transmembrane region" description="Helical" evidence="7">
    <location>
        <begin position="55"/>
        <end position="73"/>
    </location>
</feature>
<dbReference type="InterPro" id="IPR014223">
    <property type="entry name" value="ABC_CydC/D"/>
</dbReference>
<keyword evidence="11" id="KW-1185">Reference proteome</keyword>
<gene>
    <name evidence="10" type="ORF">CFN78_09820</name>
</gene>
<dbReference type="Gene3D" id="1.20.1560.10">
    <property type="entry name" value="ABC transporter type 1, transmembrane domain"/>
    <property type="match status" value="2"/>
</dbReference>
<dbReference type="GO" id="GO:0005886">
    <property type="term" value="C:plasma membrane"/>
    <property type="evidence" value="ECO:0007669"/>
    <property type="project" value="UniProtKB-SubCell"/>
</dbReference>
<dbReference type="OrthoDB" id="9806127at2"/>
<evidence type="ECO:0000256" key="4">
    <source>
        <dbReference type="ARBA" id="ARBA00022840"/>
    </source>
</evidence>
<feature type="domain" description="ABC transporter" evidence="8">
    <location>
        <begin position="881"/>
        <end position="1094"/>
    </location>
</feature>
<comment type="caution">
    <text evidence="10">The sequence shown here is derived from an EMBL/GenBank/DDBJ whole genome shotgun (WGS) entry which is preliminary data.</text>
</comment>
<feature type="domain" description="ABC transporter" evidence="8">
    <location>
        <begin position="331"/>
        <end position="558"/>
    </location>
</feature>
<dbReference type="InterPro" id="IPR036640">
    <property type="entry name" value="ABC1_TM_sf"/>
</dbReference>
<dbReference type="InParanoid" id="A0A263D542"/>
<evidence type="ECO:0000256" key="5">
    <source>
        <dbReference type="ARBA" id="ARBA00022989"/>
    </source>
</evidence>
<proteinExistence type="predicted"/>
<protein>
    <submittedName>
        <fullName evidence="10">Glutathione/cysteine ABC transporter permease/ATP-binding protein</fullName>
    </submittedName>
</protein>
<feature type="transmembrane region" description="Helical" evidence="7">
    <location>
        <begin position="134"/>
        <end position="154"/>
    </location>
</feature>
<feature type="transmembrane region" description="Helical" evidence="7">
    <location>
        <begin position="266"/>
        <end position="283"/>
    </location>
</feature>
<feature type="domain" description="ABC transmembrane type-1" evidence="9">
    <location>
        <begin position="22"/>
        <end position="302"/>
    </location>
</feature>
<dbReference type="InterPro" id="IPR003439">
    <property type="entry name" value="ABC_transporter-like_ATP-bd"/>
</dbReference>
<dbReference type="InterPro" id="IPR011527">
    <property type="entry name" value="ABC1_TM_dom"/>
</dbReference>
<dbReference type="InterPro" id="IPR003593">
    <property type="entry name" value="AAA+_ATPase"/>
</dbReference>
<dbReference type="GO" id="GO:0140359">
    <property type="term" value="F:ABC-type transporter activity"/>
    <property type="evidence" value="ECO:0007669"/>
    <property type="project" value="InterPro"/>
</dbReference>
<name>A0A263D542_9PSEU</name>
<dbReference type="SUPFAM" id="SSF90123">
    <property type="entry name" value="ABC transporter transmembrane region"/>
    <property type="match status" value="2"/>
</dbReference>
<dbReference type="RefSeq" id="WP_094862372.1">
    <property type="nucleotide sequence ID" value="NZ_NKYE01000005.1"/>
</dbReference>
<dbReference type="PANTHER" id="PTHR24221:SF590">
    <property type="entry name" value="COMPONENT LINKED WITH THE ASSEMBLY OF CYTOCHROME' TRANSPORT TRANSMEMBRANE ATP-BINDING PROTEIN ABC TRANSPORTER CYDD-RELATED"/>
    <property type="match status" value="1"/>
</dbReference>
<dbReference type="Proteomes" id="UP000242444">
    <property type="component" value="Unassembled WGS sequence"/>
</dbReference>
<dbReference type="Gene3D" id="3.40.50.300">
    <property type="entry name" value="P-loop containing nucleotide triphosphate hydrolases"/>
    <property type="match status" value="2"/>
</dbReference>
<dbReference type="CDD" id="cd03228">
    <property type="entry name" value="ABCC_MRP_Like"/>
    <property type="match status" value="1"/>
</dbReference>
<dbReference type="Pfam" id="PF00664">
    <property type="entry name" value="ABC_membrane"/>
    <property type="match status" value="1"/>
</dbReference>
<dbReference type="GO" id="GO:0042883">
    <property type="term" value="P:cysteine transport"/>
    <property type="evidence" value="ECO:0007669"/>
    <property type="project" value="InterPro"/>
</dbReference>
<dbReference type="GO" id="GO:0034775">
    <property type="term" value="P:glutathione transmembrane transport"/>
    <property type="evidence" value="ECO:0007669"/>
    <property type="project" value="InterPro"/>
</dbReference>
<evidence type="ECO:0000259" key="9">
    <source>
        <dbReference type="PROSITE" id="PS50929"/>
    </source>
</evidence>
<keyword evidence="4 10" id="KW-0067">ATP-binding</keyword>
<feature type="transmembrane region" description="Helical" evidence="7">
    <location>
        <begin position="160"/>
        <end position="178"/>
    </location>
</feature>
<evidence type="ECO:0000256" key="2">
    <source>
        <dbReference type="ARBA" id="ARBA00022692"/>
    </source>
</evidence>
<dbReference type="Pfam" id="PF00005">
    <property type="entry name" value="ABC_tran"/>
    <property type="match status" value="2"/>
</dbReference>
<evidence type="ECO:0000256" key="3">
    <source>
        <dbReference type="ARBA" id="ARBA00022741"/>
    </source>
</evidence>
<feature type="transmembrane region" description="Helical" evidence="7">
    <location>
        <begin position="555"/>
        <end position="581"/>
    </location>
</feature>
<dbReference type="CDD" id="cd18584">
    <property type="entry name" value="ABC_6TM_AarD_CydD"/>
    <property type="match status" value="1"/>
</dbReference>
<dbReference type="AlphaFoldDB" id="A0A263D542"/>
<evidence type="ECO:0000256" key="6">
    <source>
        <dbReference type="ARBA" id="ARBA00023136"/>
    </source>
</evidence>
<feature type="transmembrane region" description="Helical" evidence="7">
    <location>
        <begin position="697"/>
        <end position="715"/>
    </location>
</feature>
<dbReference type="PANTHER" id="PTHR24221">
    <property type="entry name" value="ATP-BINDING CASSETTE SUB-FAMILY B"/>
    <property type="match status" value="1"/>
</dbReference>
<dbReference type="NCBIfam" id="TIGR02857">
    <property type="entry name" value="CydD"/>
    <property type="match status" value="1"/>
</dbReference>
<evidence type="ECO:0000313" key="10">
    <source>
        <dbReference type="EMBL" id="OZM73168.1"/>
    </source>
</evidence>
<reference evidence="10 11" key="1">
    <citation type="submission" date="2017-07" db="EMBL/GenBank/DDBJ databases">
        <title>Amycolatopsis antarcticus sp. nov., isolated from the surface of an Antarcticus brown macroalga.</title>
        <authorList>
            <person name="Wang J."/>
            <person name="Leiva S."/>
            <person name="Huang J."/>
            <person name="Huang Y."/>
        </authorList>
    </citation>
    <scope>NUCLEOTIDE SEQUENCE [LARGE SCALE GENOMIC DNA]</scope>
    <source>
        <strain evidence="10 11">AU-G6</strain>
    </source>
</reference>
<feature type="transmembrane region" description="Helical" evidence="7">
    <location>
        <begin position="21"/>
        <end position="49"/>
    </location>
</feature>
<dbReference type="InterPro" id="IPR027417">
    <property type="entry name" value="P-loop_NTPase"/>
</dbReference>
<dbReference type="PROSITE" id="PS50893">
    <property type="entry name" value="ABC_TRANSPORTER_2"/>
    <property type="match status" value="2"/>
</dbReference>
<accession>A0A263D542</accession>
<evidence type="ECO:0000256" key="1">
    <source>
        <dbReference type="ARBA" id="ARBA00004651"/>
    </source>
</evidence>
<dbReference type="SUPFAM" id="SSF52540">
    <property type="entry name" value="P-loop containing nucleoside triphosphate hydrolases"/>
    <property type="match status" value="2"/>
</dbReference>
<dbReference type="InterPro" id="IPR014216">
    <property type="entry name" value="ABC_transptr_CydD"/>
</dbReference>
<dbReference type="SMART" id="SM00382">
    <property type="entry name" value="AAA"/>
    <property type="match status" value="2"/>
</dbReference>
<keyword evidence="2 7" id="KW-0812">Transmembrane</keyword>